<accession>A0A7C5QJC5</accession>
<dbReference type="EMBL" id="DRNB01000308">
    <property type="protein sequence ID" value="HHJ64902.1"/>
    <property type="molecule type" value="Genomic_DNA"/>
</dbReference>
<organism evidence="1">
    <name type="scientific">Aquifex aeolicus</name>
    <dbReference type="NCBI Taxonomy" id="63363"/>
    <lineage>
        <taxon>Bacteria</taxon>
        <taxon>Pseudomonadati</taxon>
        <taxon>Aquificota</taxon>
        <taxon>Aquificia</taxon>
        <taxon>Aquificales</taxon>
        <taxon>Aquificaceae</taxon>
        <taxon>Aquifex</taxon>
    </lineage>
</organism>
<reference evidence="1" key="1">
    <citation type="journal article" date="2020" name="mSystems">
        <title>Genome- and Community-Level Interaction Insights into Carbon Utilization and Element Cycling Functions of Hydrothermarchaeota in Hydrothermal Sediment.</title>
        <authorList>
            <person name="Zhou Z."/>
            <person name="Liu Y."/>
            <person name="Xu W."/>
            <person name="Pan J."/>
            <person name="Luo Z.H."/>
            <person name="Li M."/>
        </authorList>
    </citation>
    <scope>NUCLEOTIDE SEQUENCE [LARGE SCALE GENOMIC DNA]</scope>
    <source>
        <strain evidence="1">HyVt-501</strain>
    </source>
</reference>
<sequence length="135" mass="14927">MVRKEVLREFLAHEIRELGRIKQALNLAEHIPAIDNLVLAVVPVSQGDPQQVASALKGALRDSDVIFPGENYLLLLMPGTDSMGALHLLEGLADFTGEDFRSFVYATYPEDGESPEELVSDLRRKARARLGLELT</sequence>
<dbReference type="Proteomes" id="UP000885792">
    <property type="component" value="Unassembled WGS sequence"/>
</dbReference>
<protein>
    <recommendedName>
        <fullName evidence="2">Diguanylate cyclase</fullName>
    </recommendedName>
</protein>
<gene>
    <name evidence="1" type="ORF">ENJ61_08360</name>
</gene>
<evidence type="ECO:0000313" key="1">
    <source>
        <dbReference type="EMBL" id="HHJ64902.1"/>
    </source>
</evidence>
<evidence type="ECO:0008006" key="2">
    <source>
        <dbReference type="Google" id="ProtNLM"/>
    </source>
</evidence>
<comment type="caution">
    <text evidence="1">The sequence shown here is derived from an EMBL/GenBank/DDBJ whole genome shotgun (WGS) entry which is preliminary data.</text>
</comment>
<name>A0A7C5QJC5_AQUAO</name>
<proteinExistence type="predicted"/>
<dbReference type="AlphaFoldDB" id="A0A7C5QJC5"/>